<dbReference type="PROSITE" id="PS50297">
    <property type="entry name" value="ANK_REP_REGION"/>
    <property type="match status" value="1"/>
</dbReference>
<dbReference type="PANTHER" id="PTHR24173:SF74">
    <property type="entry name" value="ANKYRIN REPEAT DOMAIN-CONTAINING PROTEIN 16"/>
    <property type="match status" value="1"/>
</dbReference>
<dbReference type="OrthoDB" id="4918761at2759"/>
<dbReference type="EMBL" id="LAZP02000383">
    <property type="protein sequence ID" value="PFH57628.1"/>
    <property type="molecule type" value="Genomic_DNA"/>
</dbReference>
<dbReference type="InterPro" id="IPR002110">
    <property type="entry name" value="Ankyrin_rpt"/>
</dbReference>
<feature type="repeat" description="ANK" evidence="3">
    <location>
        <begin position="566"/>
        <end position="598"/>
    </location>
</feature>
<keyword evidence="2 3" id="KW-0040">ANK repeat</keyword>
<sequence length="916" mass="102198">MILSFRPSKHVICIIDAVDQCDEAGRKQLVTDFTNMSSLRQQCQLTVLLTCRPMANVEASLGPLNGRNSFNLDGDMPDAREAVLTAALEESNLLTTIRSRLRRQNATPLTAALVLAIARTEDVADIPETDNYDTLYKKILWQITESQAWMLICVAFATRPLTVGELNTALHVEHVLEEGAGRLTLQLIREAIPETYLTTFGREFTTISNHLLVVKKGVIHMVNNTLRELIRRHPQVVFQHLECSFSSGHLRCVMLRTCLTVLSLPEMRQPGILPVQLDPYESFYPWPFNAEARNFANYAGYSLQVHMNEAVTDCTPEEADYAKRYINSFWENSEVRLWWINTFTTCFDSDQSSFLLAVSLGLRPIVEPLLRNCNDRNTIKTAILAAIRHDQPDIVEQLIDAVDEPLSSDEEDVSKIKGHFSLDLEFWDEAVHEACIYGSVALGEVILRRSPRLPASEIRRNLDVIAENGNWPLISKLLDAGRCSLRSLGEATLFSCLERAAKFGRDGVVTALLKMAAFDDDSLGLIRKGHLLDEALLQAARYGSLASYLRLEKIALEAASIRSSGVTQAAFHIAALNGNTEVVRALRWYLADINAVDDNGKTALHWAVERNSCNEDMIRALINADIDVDLMDKDGHSVFYYAVQVGGDESTILNRLWDPQRAIANQGVSVLFEAAAKSRVSRIRQLLDAGYDKTKRDRWGRVALDVANQQIARDLFAEQPESVGETSQQPSVGETPQQASVGENPQPPSVEETPQQPSVEEAPQQPSVEETPQQASVGETPQQPSVGETPQQPSVEEAPQQPSVEETPQQPSVGETPQQPSERECPMASRVLANQQEWTCSACQRDLDDEKFYHCCRCSDGLCLTTTREICMECLEESPCREHNLLTRFIGNGLTSFAEFCPGIEQFGRRSLVQND</sequence>
<dbReference type="InterPro" id="IPR036770">
    <property type="entry name" value="Ankyrin_rpt-contain_sf"/>
</dbReference>
<protein>
    <submittedName>
        <fullName evidence="5">Uncharacterized protein</fullName>
    </submittedName>
</protein>
<organism evidence="5 6">
    <name type="scientific">Ophiocordyceps unilateralis</name>
    <name type="common">Zombie-ant fungus</name>
    <name type="synonym">Torrubia unilateralis</name>
    <dbReference type="NCBI Taxonomy" id="268505"/>
    <lineage>
        <taxon>Eukaryota</taxon>
        <taxon>Fungi</taxon>
        <taxon>Dikarya</taxon>
        <taxon>Ascomycota</taxon>
        <taxon>Pezizomycotina</taxon>
        <taxon>Sordariomycetes</taxon>
        <taxon>Hypocreomycetidae</taxon>
        <taxon>Hypocreales</taxon>
        <taxon>Ophiocordycipitaceae</taxon>
        <taxon>Ophiocordyceps</taxon>
    </lineage>
</organism>
<dbReference type="STRING" id="268505.A0A2A9P8J2"/>
<keyword evidence="6" id="KW-1185">Reference proteome</keyword>
<dbReference type="PANTHER" id="PTHR24173">
    <property type="entry name" value="ANKYRIN REPEAT CONTAINING"/>
    <property type="match status" value="1"/>
</dbReference>
<evidence type="ECO:0000256" key="4">
    <source>
        <dbReference type="SAM" id="MobiDB-lite"/>
    </source>
</evidence>
<name>A0A2A9P8J2_OPHUN</name>
<feature type="compositionally biased region" description="Polar residues" evidence="4">
    <location>
        <begin position="752"/>
        <end position="820"/>
    </location>
</feature>
<evidence type="ECO:0000313" key="5">
    <source>
        <dbReference type="EMBL" id="PFH57628.1"/>
    </source>
</evidence>
<reference evidence="5 6" key="2">
    <citation type="journal article" date="2017" name="Sci. Rep.">
        <title>Ant-infecting Ophiocordyceps genomes reveal a high diversity of potential behavioral manipulation genes and a possible major role for enterotoxins.</title>
        <authorList>
            <person name="de Bekker C."/>
            <person name="Ohm R.A."/>
            <person name="Evans H.C."/>
            <person name="Brachmann A."/>
            <person name="Hughes D.P."/>
        </authorList>
    </citation>
    <scope>NUCLEOTIDE SEQUENCE [LARGE SCALE GENOMIC DNA]</scope>
    <source>
        <strain evidence="5 6">SC16a</strain>
    </source>
</reference>
<reference evidence="5 6" key="1">
    <citation type="journal article" date="2015" name="BMC Genomics">
        <title>Gene expression during zombie ant biting behavior reflects the complexity underlying fungal parasitic behavioral manipulation.</title>
        <authorList>
            <person name="de Bekker C."/>
            <person name="Ohm R.A."/>
            <person name="Loreto R.G."/>
            <person name="Sebastian A."/>
            <person name="Albert I."/>
            <person name="Merrow M."/>
            <person name="Brachmann A."/>
            <person name="Hughes D.P."/>
        </authorList>
    </citation>
    <scope>NUCLEOTIDE SEQUENCE [LARGE SCALE GENOMIC DNA]</scope>
    <source>
        <strain evidence="5 6">SC16a</strain>
    </source>
</reference>
<evidence type="ECO:0000256" key="3">
    <source>
        <dbReference type="PROSITE-ProRule" id="PRU00023"/>
    </source>
</evidence>
<accession>A0A2A9P8J2</accession>
<dbReference type="PROSITE" id="PS50088">
    <property type="entry name" value="ANK_REPEAT"/>
    <property type="match status" value="2"/>
</dbReference>
<dbReference type="Pfam" id="PF12796">
    <property type="entry name" value="Ank_2"/>
    <property type="match status" value="1"/>
</dbReference>
<dbReference type="AlphaFoldDB" id="A0A2A9P8J2"/>
<keyword evidence="1" id="KW-0677">Repeat</keyword>
<evidence type="ECO:0000256" key="2">
    <source>
        <dbReference type="ARBA" id="ARBA00023043"/>
    </source>
</evidence>
<feature type="region of interest" description="Disordered" evidence="4">
    <location>
        <begin position="719"/>
        <end position="826"/>
    </location>
</feature>
<proteinExistence type="predicted"/>
<dbReference type="Proteomes" id="UP000037136">
    <property type="component" value="Unassembled WGS sequence"/>
</dbReference>
<evidence type="ECO:0000313" key="6">
    <source>
        <dbReference type="Proteomes" id="UP000037136"/>
    </source>
</evidence>
<dbReference type="SUPFAM" id="SSF48403">
    <property type="entry name" value="Ankyrin repeat"/>
    <property type="match status" value="1"/>
</dbReference>
<dbReference type="SMART" id="SM00248">
    <property type="entry name" value="ANK"/>
    <property type="match status" value="6"/>
</dbReference>
<gene>
    <name evidence="5" type="ORF">XA68_14767</name>
</gene>
<feature type="repeat" description="ANK" evidence="3">
    <location>
        <begin position="599"/>
        <end position="633"/>
    </location>
</feature>
<feature type="compositionally biased region" description="Polar residues" evidence="4">
    <location>
        <begin position="724"/>
        <end position="743"/>
    </location>
</feature>
<evidence type="ECO:0000256" key="1">
    <source>
        <dbReference type="ARBA" id="ARBA00022737"/>
    </source>
</evidence>
<dbReference type="Gene3D" id="1.25.40.20">
    <property type="entry name" value="Ankyrin repeat-containing domain"/>
    <property type="match status" value="1"/>
</dbReference>
<comment type="caution">
    <text evidence="5">The sequence shown here is derived from an EMBL/GenBank/DDBJ whole genome shotgun (WGS) entry which is preliminary data.</text>
</comment>